<keyword evidence="4" id="KW-0456">Lyase</keyword>
<dbReference type="Pfam" id="PF04828">
    <property type="entry name" value="GFA"/>
    <property type="match status" value="1"/>
</dbReference>
<evidence type="ECO:0000256" key="4">
    <source>
        <dbReference type="ARBA" id="ARBA00023239"/>
    </source>
</evidence>
<feature type="domain" description="CENP-V/GFA" evidence="5">
    <location>
        <begin position="2"/>
        <end position="117"/>
    </location>
</feature>
<dbReference type="AlphaFoldDB" id="A0AA43QU40"/>
<protein>
    <recommendedName>
        <fullName evidence="5">CENP-V/GFA domain-containing protein</fullName>
    </recommendedName>
</protein>
<accession>A0AA43QU40</accession>
<organism evidence="6 7">
    <name type="scientific">Ramalina farinacea</name>
    <dbReference type="NCBI Taxonomy" id="258253"/>
    <lineage>
        <taxon>Eukaryota</taxon>
        <taxon>Fungi</taxon>
        <taxon>Dikarya</taxon>
        <taxon>Ascomycota</taxon>
        <taxon>Pezizomycotina</taxon>
        <taxon>Lecanoromycetes</taxon>
        <taxon>OSLEUM clade</taxon>
        <taxon>Lecanoromycetidae</taxon>
        <taxon>Lecanorales</taxon>
        <taxon>Lecanorineae</taxon>
        <taxon>Ramalinaceae</taxon>
        <taxon>Ramalina</taxon>
    </lineage>
</organism>
<sequence length="137" mass="14847">MATGSCLCGAVTYEYKGSPMVTALCHCTDCQKWSGGAYTSNIVVPRSEFSVTKGQDTTKSYKATGDSGKINEHWFCSQCGSSLYTLLDVMPDAVCIKSGSIDDKGVRDYSVGMEFYCKDRLGYVKPNEGAKQEPVFG</sequence>
<name>A0AA43QU40_9LECA</name>
<gene>
    <name evidence="6" type="ORF">OHK93_003721</name>
</gene>
<reference evidence="6" key="1">
    <citation type="journal article" date="2023" name="Genome Biol. Evol.">
        <title>First Whole Genome Sequence and Flow Cytometry Genome Size Data for the Lichen-Forming Fungus Ramalina farinacea (Ascomycota).</title>
        <authorList>
            <person name="Llewellyn T."/>
            <person name="Mian S."/>
            <person name="Hill R."/>
            <person name="Leitch I.J."/>
            <person name="Gaya E."/>
        </authorList>
    </citation>
    <scope>NUCLEOTIDE SEQUENCE</scope>
    <source>
        <strain evidence="6">LIQ254RAFAR</strain>
    </source>
</reference>
<dbReference type="GO" id="GO:0046872">
    <property type="term" value="F:metal ion binding"/>
    <property type="evidence" value="ECO:0007669"/>
    <property type="project" value="UniProtKB-KW"/>
</dbReference>
<evidence type="ECO:0000256" key="1">
    <source>
        <dbReference type="ARBA" id="ARBA00005495"/>
    </source>
</evidence>
<evidence type="ECO:0000259" key="5">
    <source>
        <dbReference type="PROSITE" id="PS51891"/>
    </source>
</evidence>
<keyword evidence="3" id="KW-0862">Zinc</keyword>
<dbReference type="PANTHER" id="PTHR33337:SF30">
    <property type="entry name" value="DUF636 DOMAIN PROTEIN (AFU_ORTHOLOGUE AFUA_1G03180)"/>
    <property type="match status" value="1"/>
</dbReference>
<dbReference type="EMBL" id="JAPUFD010000019">
    <property type="protein sequence ID" value="MDI1492507.1"/>
    <property type="molecule type" value="Genomic_DNA"/>
</dbReference>
<dbReference type="PROSITE" id="PS51891">
    <property type="entry name" value="CENP_V_GFA"/>
    <property type="match status" value="1"/>
</dbReference>
<dbReference type="InterPro" id="IPR006913">
    <property type="entry name" value="CENP-V/GFA"/>
</dbReference>
<dbReference type="SUPFAM" id="SSF51316">
    <property type="entry name" value="Mss4-like"/>
    <property type="match status" value="1"/>
</dbReference>
<evidence type="ECO:0000313" key="7">
    <source>
        <dbReference type="Proteomes" id="UP001161017"/>
    </source>
</evidence>
<proteinExistence type="inferred from homology"/>
<dbReference type="GO" id="GO:0016846">
    <property type="term" value="F:carbon-sulfur lyase activity"/>
    <property type="evidence" value="ECO:0007669"/>
    <property type="project" value="InterPro"/>
</dbReference>
<comment type="caution">
    <text evidence="6">The sequence shown here is derived from an EMBL/GenBank/DDBJ whole genome shotgun (WGS) entry which is preliminary data.</text>
</comment>
<dbReference type="Proteomes" id="UP001161017">
    <property type="component" value="Unassembled WGS sequence"/>
</dbReference>
<dbReference type="InterPro" id="IPR011057">
    <property type="entry name" value="Mss4-like_sf"/>
</dbReference>
<evidence type="ECO:0000256" key="2">
    <source>
        <dbReference type="ARBA" id="ARBA00022723"/>
    </source>
</evidence>
<dbReference type="Gene3D" id="3.90.1590.10">
    <property type="entry name" value="glutathione-dependent formaldehyde- activating enzyme (gfa)"/>
    <property type="match status" value="1"/>
</dbReference>
<keyword evidence="7" id="KW-1185">Reference proteome</keyword>
<evidence type="ECO:0000256" key="3">
    <source>
        <dbReference type="ARBA" id="ARBA00022833"/>
    </source>
</evidence>
<comment type="similarity">
    <text evidence="1">Belongs to the Gfa family.</text>
</comment>
<dbReference type="PANTHER" id="PTHR33337">
    <property type="entry name" value="GFA DOMAIN-CONTAINING PROTEIN"/>
    <property type="match status" value="1"/>
</dbReference>
<keyword evidence="2" id="KW-0479">Metal-binding</keyword>
<evidence type="ECO:0000313" key="6">
    <source>
        <dbReference type="EMBL" id="MDI1492507.1"/>
    </source>
</evidence>